<evidence type="ECO:0000313" key="2">
    <source>
        <dbReference type="Proteomes" id="UP000677913"/>
    </source>
</evidence>
<dbReference type="EMBL" id="JAGSXH010000152">
    <property type="protein sequence ID" value="MBS2966458.1"/>
    <property type="molecule type" value="Genomic_DNA"/>
</dbReference>
<organism evidence="1 2">
    <name type="scientific">Actinocrinis puniceicyclus</name>
    <dbReference type="NCBI Taxonomy" id="977794"/>
    <lineage>
        <taxon>Bacteria</taxon>
        <taxon>Bacillati</taxon>
        <taxon>Actinomycetota</taxon>
        <taxon>Actinomycetes</taxon>
        <taxon>Catenulisporales</taxon>
        <taxon>Actinospicaceae</taxon>
        <taxon>Actinocrinis</taxon>
    </lineage>
</organism>
<protein>
    <submittedName>
        <fullName evidence="1">Uncharacterized protein</fullName>
    </submittedName>
</protein>
<dbReference type="AlphaFoldDB" id="A0A8J8BEJ4"/>
<name>A0A8J8BEJ4_9ACTN</name>
<reference evidence="1" key="1">
    <citation type="submission" date="2021-04" db="EMBL/GenBank/DDBJ databases">
        <title>Genome based classification of Actinospica acidithermotolerans sp. nov., an actinobacterium isolated from an Indonesian hot spring.</title>
        <authorList>
            <person name="Kusuma A.B."/>
            <person name="Putra K.E."/>
            <person name="Nafisah S."/>
            <person name="Loh J."/>
            <person name="Nouioui I."/>
            <person name="Goodfellow M."/>
        </authorList>
    </citation>
    <scope>NUCLEOTIDE SEQUENCE</scope>
    <source>
        <strain evidence="1">DSM 45618</strain>
    </source>
</reference>
<proteinExistence type="predicted"/>
<accession>A0A8J8BEJ4</accession>
<evidence type="ECO:0000313" key="1">
    <source>
        <dbReference type="EMBL" id="MBS2966458.1"/>
    </source>
</evidence>
<dbReference type="RefSeq" id="WP_211471545.1">
    <property type="nucleotide sequence ID" value="NZ_JAGSXH010000152.1"/>
</dbReference>
<comment type="caution">
    <text evidence="1">The sequence shown here is derived from an EMBL/GenBank/DDBJ whole genome shotgun (WGS) entry which is preliminary data.</text>
</comment>
<dbReference type="Proteomes" id="UP000677913">
    <property type="component" value="Unassembled WGS sequence"/>
</dbReference>
<keyword evidence="2" id="KW-1185">Reference proteome</keyword>
<gene>
    <name evidence="1" type="ORF">KGA66_25680</name>
</gene>
<sequence length="90" mass="10229">MEQDDPAVQYFALIRDDGTAEEAIGLVRRIHTLPVPTDEAIGNDIEWHPTDYLDRYYILGSMDGNHVEVSAEFAAQLIERWRAQAAARRS</sequence>